<comment type="caution">
    <text evidence="2">The sequence shown here is derived from an EMBL/GenBank/DDBJ whole genome shotgun (WGS) entry which is preliminary data.</text>
</comment>
<evidence type="ECO:0000313" key="3">
    <source>
        <dbReference type="Proteomes" id="UP000735302"/>
    </source>
</evidence>
<name>A0AAV3YFE0_9GAST</name>
<evidence type="ECO:0000313" key="2">
    <source>
        <dbReference type="EMBL" id="GFN80871.1"/>
    </source>
</evidence>
<feature type="region of interest" description="Disordered" evidence="1">
    <location>
        <begin position="20"/>
        <end position="48"/>
    </location>
</feature>
<dbReference type="EMBL" id="BLXT01000847">
    <property type="protein sequence ID" value="GFN80871.1"/>
    <property type="molecule type" value="Genomic_DNA"/>
</dbReference>
<reference evidence="2 3" key="1">
    <citation type="journal article" date="2021" name="Elife">
        <title>Chloroplast acquisition without the gene transfer in kleptoplastic sea slugs, Plakobranchus ocellatus.</title>
        <authorList>
            <person name="Maeda T."/>
            <person name="Takahashi S."/>
            <person name="Yoshida T."/>
            <person name="Shimamura S."/>
            <person name="Takaki Y."/>
            <person name="Nagai Y."/>
            <person name="Toyoda A."/>
            <person name="Suzuki Y."/>
            <person name="Arimoto A."/>
            <person name="Ishii H."/>
            <person name="Satoh N."/>
            <person name="Nishiyama T."/>
            <person name="Hasebe M."/>
            <person name="Maruyama T."/>
            <person name="Minagawa J."/>
            <person name="Obokata J."/>
            <person name="Shigenobu S."/>
        </authorList>
    </citation>
    <scope>NUCLEOTIDE SEQUENCE [LARGE SCALE GENOMIC DNA]</scope>
</reference>
<organism evidence="2 3">
    <name type="scientific">Plakobranchus ocellatus</name>
    <dbReference type="NCBI Taxonomy" id="259542"/>
    <lineage>
        <taxon>Eukaryota</taxon>
        <taxon>Metazoa</taxon>
        <taxon>Spiralia</taxon>
        <taxon>Lophotrochozoa</taxon>
        <taxon>Mollusca</taxon>
        <taxon>Gastropoda</taxon>
        <taxon>Heterobranchia</taxon>
        <taxon>Euthyneura</taxon>
        <taxon>Panpulmonata</taxon>
        <taxon>Sacoglossa</taxon>
        <taxon>Placobranchoidea</taxon>
        <taxon>Plakobranchidae</taxon>
        <taxon>Plakobranchus</taxon>
    </lineage>
</organism>
<protein>
    <submittedName>
        <fullName evidence="2">Uncharacterized protein</fullName>
    </submittedName>
</protein>
<gene>
    <name evidence="2" type="ORF">PoB_000737700</name>
</gene>
<evidence type="ECO:0000256" key="1">
    <source>
        <dbReference type="SAM" id="MobiDB-lite"/>
    </source>
</evidence>
<accession>A0AAV3YFE0</accession>
<keyword evidence="3" id="KW-1185">Reference proteome</keyword>
<dbReference type="AlphaFoldDB" id="A0AAV3YFE0"/>
<proteinExistence type="predicted"/>
<dbReference type="Proteomes" id="UP000735302">
    <property type="component" value="Unassembled WGS sequence"/>
</dbReference>
<sequence length="130" mass="15071">MEIINLDDPSTLRRLIATDTASSSTSSLIAPSPEPPFISEFSTTSEDSDIENEEEEFVAVRSKHVAPTYRQLLHDDIEEDDNHDEEEGRRRRRLLLFGEREQLHQPFFISQGQLGCRCKWKERHPLITFS</sequence>
<feature type="compositionally biased region" description="Low complexity" evidence="1">
    <location>
        <begin position="20"/>
        <end position="45"/>
    </location>
</feature>